<organism evidence="6 7">
    <name type="scientific">Maudiozyma exigua</name>
    <name type="common">Yeast</name>
    <name type="synonym">Kazachstania exigua</name>
    <dbReference type="NCBI Taxonomy" id="34358"/>
    <lineage>
        <taxon>Eukaryota</taxon>
        <taxon>Fungi</taxon>
        <taxon>Dikarya</taxon>
        <taxon>Ascomycota</taxon>
        <taxon>Saccharomycotina</taxon>
        <taxon>Saccharomycetes</taxon>
        <taxon>Saccharomycetales</taxon>
        <taxon>Saccharomycetaceae</taxon>
        <taxon>Maudiozyma</taxon>
    </lineage>
</organism>
<feature type="compositionally biased region" description="Acidic residues" evidence="5">
    <location>
        <begin position="312"/>
        <end position="329"/>
    </location>
</feature>
<feature type="compositionally biased region" description="Basic residues" evidence="5">
    <location>
        <begin position="135"/>
        <end position="152"/>
    </location>
</feature>
<feature type="region of interest" description="Disordered" evidence="5">
    <location>
        <begin position="644"/>
        <end position="717"/>
    </location>
</feature>
<evidence type="ECO:0000256" key="1">
    <source>
        <dbReference type="ARBA" id="ARBA00007374"/>
    </source>
</evidence>
<feature type="region of interest" description="Disordered" evidence="5">
    <location>
        <begin position="567"/>
        <end position="594"/>
    </location>
</feature>
<evidence type="ECO:0000256" key="3">
    <source>
        <dbReference type="ARBA" id="ARBA00022777"/>
    </source>
</evidence>
<gene>
    <name evidence="6" type="ORF">C6P45_004380</name>
</gene>
<evidence type="ECO:0000256" key="4">
    <source>
        <dbReference type="RuleBase" id="RU363090"/>
    </source>
</evidence>
<dbReference type="GO" id="GO:0005634">
    <property type="term" value="C:nucleus"/>
    <property type="evidence" value="ECO:0007669"/>
    <property type="project" value="TreeGrafter"/>
</dbReference>
<dbReference type="GO" id="GO:0000824">
    <property type="term" value="F:inositol-1,4,5,6-tetrakisphosphate 3-kinase activity"/>
    <property type="evidence" value="ECO:0007669"/>
    <property type="project" value="TreeGrafter"/>
</dbReference>
<feature type="compositionally biased region" description="Basic and acidic residues" evidence="5">
    <location>
        <begin position="644"/>
        <end position="662"/>
    </location>
</feature>
<keyword evidence="7" id="KW-1185">Reference proteome</keyword>
<feature type="region of interest" description="Disordered" evidence="5">
    <location>
        <begin position="506"/>
        <end position="527"/>
    </location>
</feature>
<dbReference type="GO" id="GO:0046854">
    <property type="term" value="P:phosphatidylinositol phosphate biosynthetic process"/>
    <property type="evidence" value="ECO:0007669"/>
    <property type="project" value="TreeGrafter"/>
</dbReference>
<feature type="compositionally biased region" description="Polar residues" evidence="5">
    <location>
        <begin position="460"/>
        <end position="475"/>
    </location>
</feature>
<dbReference type="SUPFAM" id="SSF56104">
    <property type="entry name" value="SAICAR synthase-like"/>
    <property type="match status" value="1"/>
</dbReference>
<sequence length="1022" mass="116473">MDKNSNLIKSGSHSSSVKSLKDLNVADTKQLSEVLHGRKASTFLGIFRDNNEKNATKEDTVTKSERSRATDDLKLLLKNDSKIMDKVILDDVKNSNNLLNKPAVIDASQNIKSHKKDNTTTTASSTIMTTTAASKSHRRRSERTRSRRRRSSNRSEDSFRISPMTQNATLAVNGSDKFSPIRNNNTSRHNSRNRSRHRSTSQSDDLSLKPVSSATYYPHKSKNGQQSNIETDETTDTDNYIDDTTEDENNLNTHNDNISHKLTANVQFNKSTPTAVTTTHSKINNVNDQAPIIGKPIIDDMEIDTENNINDNNEEAIEDEDEDDYEDEDDDREYPLAVELRPFTNKVGGHTAIFKFSKRAVCKALVKRENRWYETMEQTNNKLLKFMPRYIGVLNVRQHFGSKEDFLKQLPSVNNENKNEGPKDTSSLEPQNTGDNLMGAPLHHVHSIVTSSPHRVLENPNRNIPSLSRTMSSASGYDRSFPEVLIDDNKHIMPDSLWDRYTLSSDSNSRRESFSDKQGVNNTSDSGFTTINTKLKDLILQEVFAPIHNSKGHESLHKRSACEIPTRTVSGKYIKKKSRSSSSSSSSSAQGVRAMRNSFRRNSIFSLKDDQVSSSPLMNKSTKETISNAIDSSHSVMDLEQFHKKASAREKADISAISDDKHIPRHKHSHSHSNYRNDSRRSSRHRHSIGEMSDMHDDSTVHHEGAKNNNGHNDGRLSESITFEENTDTIVSKFILLEDLTRHMNKPCVLDLKMGTRQYGVDAAPTKQGSQRNKCLKTTSRKLGVRICGLKVWNTDYYIKRDKYFGRRVRIGWQFARTLARFLYDGQSVRSIVRLIPKLVKEIDLLALEISNLKGFRLYGASLLLMYEGDKLDTTNDNSSAPETPKKSVKIKVNLIDFAKCVTKEDLEEGIKNHSFSVPPRYPNSIDLGFYRGLKSLKFYLMIIWAYLTVDEPMAANEKDLQIFLEEKADLFAKRWDWLDEFDNEDEQEFSNPESELRTKWRKYELIFDVEPRYNNNEEVSD</sequence>
<feature type="compositionally biased region" description="Low complexity" evidence="5">
    <location>
        <begin position="119"/>
        <end position="134"/>
    </location>
</feature>
<dbReference type="Proteomes" id="UP000750334">
    <property type="component" value="Unassembled WGS sequence"/>
</dbReference>
<dbReference type="EC" id="2.7.-.-" evidence="4"/>
<dbReference type="OrthoDB" id="2573163at2759"/>
<protein>
    <recommendedName>
        <fullName evidence="4">Kinase</fullName>
        <ecNumber evidence="4">2.7.-.-</ecNumber>
    </recommendedName>
</protein>
<feature type="region of interest" description="Disordered" evidence="5">
    <location>
        <begin position="110"/>
        <end position="256"/>
    </location>
</feature>
<dbReference type="PANTHER" id="PTHR12400:SF21">
    <property type="entry name" value="KINASE"/>
    <property type="match status" value="1"/>
</dbReference>
<feature type="region of interest" description="Disordered" evidence="5">
    <location>
        <begin position="412"/>
        <end position="475"/>
    </location>
</feature>
<evidence type="ECO:0000313" key="6">
    <source>
        <dbReference type="EMBL" id="KAG0668778.1"/>
    </source>
</evidence>
<feature type="compositionally biased region" description="Polar residues" evidence="5">
    <location>
        <begin position="424"/>
        <end position="435"/>
    </location>
</feature>
<proteinExistence type="inferred from homology"/>
<dbReference type="EMBL" id="PUHR01000058">
    <property type="protein sequence ID" value="KAG0668778.1"/>
    <property type="molecule type" value="Genomic_DNA"/>
</dbReference>
<accession>A0A9P6WDD3</accession>
<evidence type="ECO:0000256" key="5">
    <source>
        <dbReference type="SAM" id="MobiDB-lite"/>
    </source>
</evidence>
<feature type="compositionally biased region" description="Basic residues" evidence="5">
    <location>
        <begin position="189"/>
        <end position="199"/>
    </location>
</feature>
<dbReference type="GO" id="GO:0005737">
    <property type="term" value="C:cytoplasm"/>
    <property type="evidence" value="ECO:0007669"/>
    <property type="project" value="TreeGrafter"/>
</dbReference>
<feature type="compositionally biased region" description="Acidic residues" evidence="5">
    <location>
        <begin position="230"/>
        <end position="249"/>
    </location>
</feature>
<reference evidence="6 7" key="1">
    <citation type="submission" date="2020-11" db="EMBL/GenBank/DDBJ databases">
        <title>Kefir isolates.</title>
        <authorList>
            <person name="Marcisauskas S."/>
            <person name="Kim Y."/>
            <person name="Blasche S."/>
        </authorList>
    </citation>
    <scope>NUCLEOTIDE SEQUENCE [LARGE SCALE GENOMIC DNA]</scope>
    <source>
        <strain evidence="6 7">OG2</strain>
    </source>
</reference>
<feature type="region of interest" description="Disordered" evidence="5">
    <location>
        <begin position="305"/>
        <end position="329"/>
    </location>
</feature>
<dbReference type="InterPro" id="IPR038286">
    <property type="entry name" value="IPK_sf"/>
</dbReference>
<dbReference type="AlphaFoldDB" id="A0A9P6WDD3"/>
<evidence type="ECO:0000256" key="2">
    <source>
        <dbReference type="ARBA" id="ARBA00022679"/>
    </source>
</evidence>
<feature type="compositionally biased region" description="Polar residues" evidence="5">
    <location>
        <begin position="518"/>
        <end position="527"/>
    </location>
</feature>
<dbReference type="PANTHER" id="PTHR12400">
    <property type="entry name" value="INOSITOL POLYPHOSPHATE KINASE"/>
    <property type="match status" value="1"/>
</dbReference>
<dbReference type="InterPro" id="IPR005522">
    <property type="entry name" value="IPK"/>
</dbReference>
<name>A0A9P6WDD3_MAUEX</name>
<feature type="compositionally biased region" description="Basic and acidic residues" evidence="5">
    <location>
        <begin position="693"/>
        <end position="706"/>
    </location>
</feature>
<dbReference type="GO" id="GO:0032958">
    <property type="term" value="P:inositol phosphate biosynthetic process"/>
    <property type="evidence" value="ECO:0007669"/>
    <property type="project" value="InterPro"/>
</dbReference>
<feature type="compositionally biased region" description="Polar residues" evidence="5">
    <location>
        <begin position="163"/>
        <end position="172"/>
    </location>
</feature>
<keyword evidence="2 4" id="KW-0808">Transferase</keyword>
<comment type="caution">
    <text evidence="6">The sequence shown here is derived from an EMBL/GenBank/DDBJ whole genome shotgun (WGS) entry which is preliminary data.</text>
</comment>
<comment type="similarity">
    <text evidence="1 4">Belongs to the inositol phosphokinase (IPK) family.</text>
</comment>
<feature type="compositionally biased region" description="Basic residues" evidence="5">
    <location>
        <begin position="663"/>
        <end position="673"/>
    </location>
</feature>
<dbReference type="Gene3D" id="3.30.470.160">
    <property type="entry name" value="Inositol polyphosphate kinase"/>
    <property type="match status" value="1"/>
</dbReference>
<dbReference type="Pfam" id="PF03770">
    <property type="entry name" value="IPK"/>
    <property type="match status" value="1"/>
</dbReference>
<feature type="compositionally biased region" description="Polar residues" evidence="5">
    <location>
        <begin position="202"/>
        <end position="215"/>
    </location>
</feature>
<keyword evidence="3 4" id="KW-0418">Kinase</keyword>
<evidence type="ECO:0000313" key="7">
    <source>
        <dbReference type="Proteomes" id="UP000750334"/>
    </source>
</evidence>
<dbReference type="GO" id="GO:0008440">
    <property type="term" value="F:inositol-1,4,5-trisphosphate 3-kinase activity"/>
    <property type="evidence" value="ECO:0007669"/>
    <property type="project" value="TreeGrafter"/>
</dbReference>